<dbReference type="Pfam" id="PF04134">
    <property type="entry name" value="DCC1-like"/>
    <property type="match status" value="1"/>
</dbReference>
<sequence length="151" mass="17349">MERHGVEPGAREGPDGLMVFDGLCNVCSAQVQFLLRIDPRGQIRFTSIQSPYGRHLARRHGIDPDDPSTFLFFERGRPLQASEAVVAISRRLPRPWRWLRGLSVLPRPMRDRVYGWIARNRYRIAGRRAACMVPSPEMRARFIDDIPPQEG</sequence>
<evidence type="ECO:0000313" key="2">
    <source>
        <dbReference type="Proteomes" id="UP001597371"/>
    </source>
</evidence>
<reference evidence="2" key="1">
    <citation type="journal article" date="2019" name="Int. J. Syst. Evol. Microbiol.">
        <title>The Global Catalogue of Microorganisms (GCM) 10K type strain sequencing project: providing services to taxonomists for standard genome sequencing and annotation.</title>
        <authorList>
            <consortium name="The Broad Institute Genomics Platform"/>
            <consortium name="The Broad Institute Genome Sequencing Center for Infectious Disease"/>
            <person name="Wu L."/>
            <person name="Ma J."/>
        </authorList>
    </citation>
    <scope>NUCLEOTIDE SEQUENCE [LARGE SCALE GENOMIC DNA]</scope>
    <source>
        <strain evidence="2">ZS-35-S2</strain>
    </source>
</reference>
<name>A0ABW5CM90_9HYPH</name>
<dbReference type="PANTHER" id="PTHR33639:SF2">
    <property type="entry name" value="DUF393 DOMAIN-CONTAINING PROTEIN"/>
    <property type="match status" value="1"/>
</dbReference>
<gene>
    <name evidence="1" type="ORF">ACFSKQ_12700</name>
</gene>
<dbReference type="Proteomes" id="UP001597371">
    <property type="component" value="Unassembled WGS sequence"/>
</dbReference>
<evidence type="ECO:0000313" key="1">
    <source>
        <dbReference type="EMBL" id="MFD2238309.1"/>
    </source>
</evidence>
<dbReference type="InterPro" id="IPR052927">
    <property type="entry name" value="DCC_oxidoreductase"/>
</dbReference>
<dbReference type="InterPro" id="IPR007263">
    <property type="entry name" value="DCC1-like"/>
</dbReference>
<organism evidence="1 2">
    <name type="scientific">Aureimonas populi</name>
    <dbReference type="NCBI Taxonomy" id="1701758"/>
    <lineage>
        <taxon>Bacteria</taxon>
        <taxon>Pseudomonadati</taxon>
        <taxon>Pseudomonadota</taxon>
        <taxon>Alphaproteobacteria</taxon>
        <taxon>Hyphomicrobiales</taxon>
        <taxon>Aurantimonadaceae</taxon>
        <taxon>Aureimonas</taxon>
    </lineage>
</organism>
<comment type="caution">
    <text evidence="1">The sequence shown here is derived from an EMBL/GenBank/DDBJ whole genome shotgun (WGS) entry which is preliminary data.</text>
</comment>
<proteinExistence type="predicted"/>
<dbReference type="RefSeq" id="WP_209738787.1">
    <property type="nucleotide sequence ID" value="NZ_CP072611.1"/>
</dbReference>
<protein>
    <submittedName>
        <fullName evidence="1">Thiol-disulfide oxidoreductase DCC family protein</fullName>
    </submittedName>
</protein>
<accession>A0ABW5CM90</accession>
<keyword evidence="2" id="KW-1185">Reference proteome</keyword>
<dbReference type="PANTHER" id="PTHR33639">
    <property type="entry name" value="THIOL-DISULFIDE OXIDOREDUCTASE DCC"/>
    <property type="match status" value="1"/>
</dbReference>
<dbReference type="EMBL" id="JBHUIJ010000015">
    <property type="protein sequence ID" value="MFD2238309.1"/>
    <property type="molecule type" value="Genomic_DNA"/>
</dbReference>